<evidence type="ECO:0000313" key="4">
    <source>
        <dbReference type="Proteomes" id="UP000199202"/>
    </source>
</evidence>
<feature type="compositionally biased region" description="Low complexity" evidence="1">
    <location>
        <begin position="167"/>
        <end position="248"/>
    </location>
</feature>
<reference evidence="3 4" key="1">
    <citation type="submission" date="2016-10" db="EMBL/GenBank/DDBJ databases">
        <authorList>
            <person name="de Groot N.N."/>
        </authorList>
    </citation>
    <scope>NUCLEOTIDE SEQUENCE [LARGE SCALE GENOMIC DNA]</scope>
    <source>
        <strain evidence="3 4">CGMCC 4.6533</strain>
    </source>
</reference>
<feature type="compositionally biased region" description="Polar residues" evidence="1">
    <location>
        <begin position="540"/>
        <end position="561"/>
    </location>
</feature>
<feature type="transmembrane region" description="Helical" evidence="2">
    <location>
        <begin position="28"/>
        <end position="53"/>
    </location>
</feature>
<evidence type="ECO:0000256" key="2">
    <source>
        <dbReference type="SAM" id="Phobius"/>
    </source>
</evidence>
<evidence type="ECO:0000256" key="1">
    <source>
        <dbReference type="SAM" id="MobiDB-lite"/>
    </source>
</evidence>
<feature type="region of interest" description="Disordered" evidence="1">
    <location>
        <begin position="167"/>
        <end position="659"/>
    </location>
</feature>
<evidence type="ECO:0000313" key="3">
    <source>
        <dbReference type="EMBL" id="SDH77324.1"/>
    </source>
</evidence>
<protein>
    <submittedName>
        <fullName evidence="3">Uncharacterized protein</fullName>
    </submittedName>
</protein>
<feature type="compositionally biased region" description="Low complexity" evidence="1">
    <location>
        <begin position="468"/>
        <end position="477"/>
    </location>
</feature>
<feature type="transmembrane region" description="Helical" evidence="2">
    <location>
        <begin position="96"/>
        <end position="120"/>
    </location>
</feature>
<dbReference type="AlphaFoldDB" id="A0A1G8F5E3"/>
<dbReference type="EMBL" id="FNDJ01000003">
    <property type="protein sequence ID" value="SDH77324.1"/>
    <property type="molecule type" value="Genomic_DNA"/>
</dbReference>
<accession>A0A1G8F5E3</accession>
<proteinExistence type="predicted"/>
<dbReference type="STRING" id="633440.SAMN05421869_103212"/>
<sequence length="659" mass="69748">MWQTPFGPKGLMGVVVSKFDVARLREPGALVMLVAGLVDVLVLIGHILVSPSFSVSTVESARMNLPALVSPVVTALLLGSVLLVTKVGTPSPKAKLITYGAVAGLSLATLFGVISFLLGLFAGGGFRSLLEFVLQGVPQLALTAIALVYLLPQVLPERPVAQVYQPQFGQQPPHFGQPQQQFGHPEQQFGHPEQQGPGYGQQPPAGYGQPPSGQQPGYGQQDPSAAYGQQDPAAAPFQQPGYGQQPPSGQQPPPSDYGQQPPSGQQQPGYGQQPPSGQQPDYGQQPPSGQQPGYGQQPPSGQQPGYGQQPPSGQQSGYGQQPPTGQQPGYGQQPPSGQQPGYGQQPPSFGGQPEPPSYGPPADHQQPNPQAAYGQQQPEPYQPVRAALPAGPSALDYATPPAAPSAPEYATPPADYQPAPYVPADSQPNVYGQPSPNPYAPAGNDQPNPYAPAPEQQPGQYAPPEPAPSAFAPQADQPFPPGDTTPDVRYPQADQGSYFGQSAFDQPATQPGGQPFSGYSGHEYATPNAYQEPDPPVDPRSQQLMDAYQQAETYQHSTAAGTQPELRVPDYSSQAGRSYDDPFGHPQQHPQQPAAYEPQQGQYQPTHQAPPQPPGWPEPQGESTMRLDASATPFGGDQRRPGDDPIDPTAIYTPNEPRR</sequence>
<feature type="compositionally biased region" description="Polar residues" evidence="1">
    <location>
        <begin position="365"/>
        <end position="379"/>
    </location>
</feature>
<dbReference type="Proteomes" id="UP000199202">
    <property type="component" value="Unassembled WGS sequence"/>
</dbReference>
<keyword evidence="4" id="KW-1185">Reference proteome</keyword>
<keyword evidence="2" id="KW-1133">Transmembrane helix</keyword>
<feature type="compositionally biased region" description="Low complexity" evidence="1">
    <location>
        <begin position="584"/>
        <end position="607"/>
    </location>
</feature>
<feature type="compositionally biased region" description="Low complexity" evidence="1">
    <location>
        <begin position="256"/>
        <end position="352"/>
    </location>
</feature>
<organism evidence="3 4">
    <name type="scientific">Nonomuraea jiangxiensis</name>
    <dbReference type="NCBI Taxonomy" id="633440"/>
    <lineage>
        <taxon>Bacteria</taxon>
        <taxon>Bacillati</taxon>
        <taxon>Actinomycetota</taxon>
        <taxon>Actinomycetes</taxon>
        <taxon>Streptosporangiales</taxon>
        <taxon>Streptosporangiaceae</taxon>
        <taxon>Nonomuraea</taxon>
    </lineage>
</organism>
<keyword evidence="2" id="KW-0472">Membrane</keyword>
<feature type="compositionally biased region" description="Polar residues" evidence="1">
    <location>
        <begin position="494"/>
        <end position="512"/>
    </location>
</feature>
<feature type="compositionally biased region" description="Pro residues" evidence="1">
    <location>
        <begin position="608"/>
        <end position="617"/>
    </location>
</feature>
<feature type="transmembrane region" description="Helical" evidence="2">
    <location>
        <begin position="65"/>
        <end position="84"/>
    </location>
</feature>
<feature type="transmembrane region" description="Helical" evidence="2">
    <location>
        <begin position="132"/>
        <end position="151"/>
    </location>
</feature>
<name>A0A1G8F5E3_9ACTN</name>
<gene>
    <name evidence="3" type="ORF">SAMN05421869_103212</name>
</gene>
<keyword evidence="2" id="KW-0812">Transmembrane</keyword>